<accession>A0A1I3AAC0</accession>
<keyword evidence="3" id="KW-0804">Transcription</keyword>
<dbReference type="InterPro" id="IPR036388">
    <property type="entry name" value="WH-like_DNA-bd_sf"/>
</dbReference>
<keyword evidence="3" id="KW-0240">DNA-directed RNA polymerase</keyword>
<dbReference type="InterPro" id="IPR053812">
    <property type="entry name" value="HTH_Sigma70_ECF-like"/>
</dbReference>
<sequence length="89" mass="9937">MRHTDKDVDEAARRYERVTDELDPETAEVDNTEDLRAIADASSTLHDDEARVREAVGVARARGRSWNEIAVALGVSRQAARQKYANKVA</sequence>
<evidence type="ECO:0000256" key="1">
    <source>
        <dbReference type="SAM" id="MobiDB-lite"/>
    </source>
</evidence>
<proteinExistence type="predicted"/>
<evidence type="ECO:0000313" key="4">
    <source>
        <dbReference type="EMBL" id="SFH47063.1"/>
    </source>
</evidence>
<dbReference type="OrthoDB" id="3579809at2"/>
<dbReference type="EMBL" id="FOOI01000018">
    <property type="protein sequence ID" value="SFH47063.1"/>
    <property type="molecule type" value="Genomic_DNA"/>
</dbReference>
<feature type="domain" description="RNA polymerase sigma-70 ECF-like HTH" evidence="2">
    <location>
        <begin position="19"/>
        <end position="84"/>
    </location>
</feature>
<name>A0A1I3AAC0_9ACTN</name>
<evidence type="ECO:0000313" key="3">
    <source>
        <dbReference type="EMBL" id="NYH85248.1"/>
    </source>
</evidence>
<evidence type="ECO:0000313" key="5">
    <source>
        <dbReference type="Proteomes" id="UP000199052"/>
    </source>
</evidence>
<dbReference type="EMBL" id="JACBZA010000001">
    <property type="protein sequence ID" value="NYH85248.1"/>
    <property type="molecule type" value="Genomic_DNA"/>
</dbReference>
<gene>
    <name evidence="3" type="ORF">FHR37_004099</name>
    <name evidence="4" type="ORF">SAMN05421678_118137</name>
</gene>
<dbReference type="RefSeq" id="WP_092888540.1">
    <property type="nucleotide sequence ID" value="NZ_FOOI01000018.1"/>
</dbReference>
<dbReference type="SUPFAM" id="SSF88659">
    <property type="entry name" value="Sigma3 and sigma4 domains of RNA polymerase sigma factors"/>
    <property type="match status" value="1"/>
</dbReference>
<dbReference type="Pfam" id="PF07638">
    <property type="entry name" value="Sigma70_ECF"/>
    <property type="match status" value="1"/>
</dbReference>
<dbReference type="Gene3D" id="1.10.10.10">
    <property type="entry name" value="Winged helix-like DNA-binding domain superfamily/Winged helix DNA-binding domain"/>
    <property type="match status" value="1"/>
</dbReference>
<reference evidence="3 6" key="2">
    <citation type="submission" date="2020-07" db="EMBL/GenBank/DDBJ databases">
        <title>Sequencing the genomes of 1000 actinobacteria strains.</title>
        <authorList>
            <person name="Klenk H.-P."/>
        </authorList>
    </citation>
    <scope>NUCLEOTIDE SEQUENCE [LARGE SCALE GENOMIC DNA]</scope>
    <source>
        <strain evidence="3 6">DSM 45117</strain>
    </source>
</reference>
<dbReference type="AlphaFoldDB" id="A0A1I3AAC0"/>
<reference evidence="4 5" key="1">
    <citation type="submission" date="2016-10" db="EMBL/GenBank/DDBJ databases">
        <authorList>
            <person name="de Groot N.N."/>
        </authorList>
    </citation>
    <scope>NUCLEOTIDE SEQUENCE [LARGE SCALE GENOMIC DNA]</scope>
    <source>
        <strain evidence="4 5">CPCC 202808</strain>
    </source>
</reference>
<dbReference type="GO" id="GO:0000428">
    <property type="term" value="C:DNA-directed RNA polymerase complex"/>
    <property type="evidence" value="ECO:0007669"/>
    <property type="project" value="UniProtKB-KW"/>
</dbReference>
<dbReference type="Proteomes" id="UP000199052">
    <property type="component" value="Unassembled WGS sequence"/>
</dbReference>
<feature type="compositionally biased region" description="Basic and acidic residues" evidence="1">
    <location>
        <begin position="1"/>
        <end position="20"/>
    </location>
</feature>
<protein>
    <submittedName>
        <fullName evidence="3">DNA-directed RNA polymerase specialized sigma24 family protein</fullName>
    </submittedName>
    <submittedName>
        <fullName evidence="4">ECF sigma factor</fullName>
    </submittedName>
</protein>
<evidence type="ECO:0000313" key="6">
    <source>
        <dbReference type="Proteomes" id="UP000533017"/>
    </source>
</evidence>
<dbReference type="InterPro" id="IPR013324">
    <property type="entry name" value="RNA_pol_sigma_r3/r4-like"/>
</dbReference>
<evidence type="ECO:0000259" key="2">
    <source>
        <dbReference type="Pfam" id="PF07638"/>
    </source>
</evidence>
<dbReference type="Proteomes" id="UP000533017">
    <property type="component" value="Unassembled WGS sequence"/>
</dbReference>
<keyword evidence="6" id="KW-1185">Reference proteome</keyword>
<organism evidence="4 5">
    <name type="scientific">Actinopolymorpha cephalotaxi</name>
    <dbReference type="NCBI Taxonomy" id="504797"/>
    <lineage>
        <taxon>Bacteria</taxon>
        <taxon>Bacillati</taxon>
        <taxon>Actinomycetota</taxon>
        <taxon>Actinomycetes</taxon>
        <taxon>Propionibacteriales</taxon>
        <taxon>Actinopolymorphaceae</taxon>
        <taxon>Actinopolymorpha</taxon>
    </lineage>
</organism>
<feature type="region of interest" description="Disordered" evidence="1">
    <location>
        <begin position="1"/>
        <end position="28"/>
    </location>
</feature>